<dbReference type="Pfam" id="PF04069">
    <property type="entry name" value="OpuAC"/>
    <property type="match status" value="1"/>
</dbReference>
<proteinExistence type="predicted"/>
<feature type="domain" description="ABC-type glycine betaine transport system substrate-binding" evidence="1">
    <location>
        <begin position="124"/>
        <end position="197"/>
    </location>
</feature>
<dbReference type="GO" id="GO:0043190">
    <property type="term" value="C:ATP-binding cassette (ABC) transporter complex"/>
    <property type="evidence" value="ECO:0007669"/>
    <property type="project" value="InterPro"/>
</dbReference>
<dbReference type="GO" id="GO:0022857">
    <property type="term" value="F:transmembrane transporter activity"/>
    <property type="evidence" value="ECO:0007669"/>
    <property type="project" value="InterPro"/>
</dbReference>
<name>A0AAU8LXQ1_9BACT</name>
<protein>
    <submittedName>
        <fullName evidence="2">Glycine betaine ABC transporter substrate-binding protein</fullName>
    </submittedName>
</protein>
<dbReference type="InterPro" id="IPR007210">
    <property type="entry name" value="ABC_Gly_betaine_transp_sub-bd"/>
</dbReference>
<dbReference type="KEGG" id="eaj:Q3M24_02365"/>
<organism evidence="2">
    <name type="scientific">Candidatus Electrothrix aestuarii</name>
    <dbReference type="NCBI Taxonomy" id="3062594"/>
    <lineage>
        <taxon>Bacteria</taxon>
        <taxon>Pseudomonadati</taxon>
        <taxon>Thermodesulfobacteriota</taxon>
        <taxon>Desulfobulbia</taxon>
        <taxon>Desulfobulbales</taxon>
        <taxon>Desulfobulbaceae</taxon>
        <taxon>Candidatus Electrothrix</taxon>
    </lineage>
</organism>
<gene>
    <name evidence="2" type="ORF">Q3M24_02365</name>
</gene>
<sequence length="202" mass="22421">MINKKRSYLKMRRKTALLFSASCFLLLTFTSTSYSCVGRILNLTVNESAEQQLVAHIMATYITERTGTTVNVVNSTEDVGTQCPTDLCINYVNTGLSGMSSDNQGSDDDESYSLVKEYYIENENLVWLKPFGYKGPVAQDNASMAVPVANRESLVKFPILHRVINKLGNLIDNSSLEQLLQQSEGSDAESVAKDFLKTKNLI</sequence>
<dbReference type="EMBL" id="CP159373">
    <property type="protein sequence ID" value="XCN73619.1"/>
    <property type="molecule type" value="Genomic_DNA"/>
</dbReference>
<reference evidence="2" key="1">
    <citation type="journal article" date="2024" name="Syst. Appl. Microbiol.">
        <title>First single-strain enrichments of Electrothrix cable bacteria, description of E. aestuarii sp. nov. and E. rattekaaiensis sp. nov., and proposal of a cable bacteria taxonomy following the rules of the SeqCode.</title>
        <authorList>
            <person name="Plum-Jensen L.E."/>
            <person name="Schramm A."/>
            <person name="Marshall I.P.G."/>
        </authorList>
    </citation>
    <scope>NUCLEOTIDE SEQUENCE</scope>
    <source>
        <strain evidence="2">Rat1</strain>
    </source>
</reference>
<evidence type="ECO:0000313" key="2">
    <source>
        <dbReference type="EMBL" id="XCN73619.1"/>
    </source>
</evidence>
<reference evidence="2" key="2">
    <citation type="submission" date="2024-06" db="EMBL/GenBank/DDBJ databases">
        <authorList>
            <person name="Plum-Jensen L.E."/>
            <person name="Schramm A."/>
            <person name="Marshall I.P.G."/>
        </authorList>
    </citation>
    <scope>NUCLEOTIDE SEQUENCE</scope>
    <source>
        <strain evidence="2">Rat1</strain>
    </source>
</reference>
<accession>A0AAU8LXQ1</accession>
<dbReference type="Gene3D" id="3.40.190.10">
    <property type="entry name" value="Periplasmic binding protein-like II"/>
    <property type="match status" value="1"/>
</dbReference>
<evidence type="ECO:0000259" key="1">
    <source>
        <dbReference type="Pfam" id="PF04069"/>
    </source>
</evidence>
<dbReference type="AlphaFoldDB" id="A0AAU8LXQ1"/>